<protein>
    <recommendedName>
        <fullName evidence="15">Alpha-1,2-mannosyltransferase</fullName>
    </recommendedName>
</protein>
<organism evidence="13 14">
    <name type="scientific">Ogataea philodendri</name>
    <dbReference type="NCBI Taxonomy" id="1378263"/>
    <lineage>
        <taxon>Eukaryota</taxon>
        <taxon>Fungi</taxon>
        <taxon>Dikarya</taxon>
        <taxon>Ascomycota</taxon>
        <taxon>Saccharomycotina</taxon>
        <taxon>Pichiomycetes</taxon>
        <taxon>Pichiales</taxon>
        <taxon>Pichiaceae</taxon>
        <taxon>Ogataea</taxon>
    </lineage>
</organism>
<dbReference type="GO" id="GO:0000026">
    <property type="term" value="F:alpha-1,2-mannosyltransferase activity"/>
    <property type="evidence" value="ECO:0007669"/>
    <property type="project" value="UniProtKB-ARBA"/>
</dbReference>
<dbReference type="Proteomes" id="UP000769157">
    <property type="component" value="Unassembled WGS sequence"/>
</dbReference>
<evidence type="ECO:0000256" key="12">
    <source>
        <dbReference type="SAM" id="Phobius"/>
    </source>
</evidence>
<keyword evidence="14" id="KW-1185">Reference proteome</keyword>
<dbReference type="InterPro" id="IPR029044">
    <property type="entry name" value="Nucleotide-diphossugar_trans"/>
</dbReference>
<dbReference type="PANTHER" id="PTHR31646">
    <property type="entry name" value="ALPHA-1,2-MANNOSYLTRANSFERASE MNN2"/>
    <property type="match status" value="1"/>
</dbReference>
<keyword evidence="4" id="KW-0808">Transferase</keyword>
<feature type="transmembrane region" description="Helical" evidence="12">
    <location>
        <begin position="12"/>
        <end position="33"/>
    </location>
</feature>
<keyword evidence="8" id="KW-0333">Golgi apparatus</keyword>
<proteinExistence type="inferred from homology"/>
<evidence type="ECO:0000256" key="5">
    <source>
        <dbReference type="ARBA" id="ARBA00022692"/>
    </source>
</evidence>
<dbReference type="OrthoDB" id="430354at2759"/>
<dbReference type="PANTHER" id="PTHR31646:SF1">
    <property type="entry name" value="ALPHA-1,2-MANNOSYLTRANSFERASE MNN2"/>
    <property type="match status" value="1"/>
</dbReference>
<dbReference type="GeneID" id="70232763"/>
<evidence type="ECO:0000313" key="14">
    <source>
        <dbReference type="Proteomes" id="UP000769157"/>
    </source>
</evidence>
<sequence length="646" mass="74234">MGVYVRRIRRRTAVKLVVGVVFVLVTLLCWPHRTGRSLSFYEQQLISQSSDKDVLARLRGSLANSGFYDELREYEKSLADLIHANEDRSGRYVKLAKSEQEIRRNLKFQNFFMSAWAHIMANRPRTAFDTGSAVAMQGSLSDIVFPKIYGSNGVVNIAMHDTGPQYPVLSEDYLSKCLQVPLAMVADLTESHGAVTREFPKTYPEGVFQGRGVVLIGGSKFSWLSLLAIENLRATGSELPVEMIIPTESEYEKSLCEDVLPKLNAKCILLTETIPELTKHKYSIRGFQYKALALLVSSFEEVMFLDSDNVPVANPDEIFGSEPYVSHGMVMWPDFWRRVTHPAYYKIVDKAIGDKQVRNNADDVTPSEYYAHGSHDPQTDIPLHDRDGTMPDPSSESGQIVVNKKTHIQALFLALYYNFYGPQNFYPLFSQGGTGEGDKETFLAAAQFYNLPVYQMKKQVDVIGYWHYYPKPVYTGVGMIQYDPVTDYKLVGEYEEWLAEQVDLHKQRQGSFTGRLYNWWHGDELYDKTKTFNQWFHKGNSRPLFVHSNFPKLDPVGLRKEDRLFVTKNGRKERVRMYRDQSGLDFDFELRQWQLVKKHFCDEAIDLNYLRLAGVSSQDYCGFINEELQFLETTRHYIELETLSAE</sequence>
<comment type="pathway">
    <text evidence="2">Protein modification; protein glycosylation.</text>
</comment>
<evidence type="ECO:0000256" key="2">
    <source>
        <dbReference type="ARBA" id="ARBA00004922"/>
    </source>
</evidence>
<evidence type="ECO:0000256" key="9">
    <source>
        <dbReference type="ARBA" id="ARBA00023136"/>
    </source>
</evidence>
<evidence type="ECO:0000256" key="10">
    <source>
        <dbReference type="ARBA" id="ARBA00023180"/>
    </source>
</evidence>
<comment type="subcellular location">
    <subcellularLocation>
        <location evidence="1">Golgi apparatus membrane</location>
        <topology evidence="1">Single-pass type II membrane protein</topology>
    </subcellularLocation>
</comment>
<feature type="region of interest" description="Disordered" evidence="11">
    <location>
        <begin position="369"/>
        <end position="399"/>
    </location>
</feature>
<dbReference type="RefSeq" id="XP_046064452.1">
    <property type="nucleotide sequence ID" value="XM_046208928.1"/>
</dbReference>
<keyword evidence="10" id="KW-0325">Glycoprotein</keyword>
<evidence type="ECO:0000256" key="6">
    <source>
        <dbReference type="ARBA" id="ARBA00022968"/>
    </source>
</evidence>
<evidence type="ECO:0000313" key="13">
    <source>
        <dbReference type="EMBL" id="KAH3671084.1"/>
    </source>
</evidence>
<comment type="caution">
    <text evidence="13">The sequence shown here is derived from an EMBL/GenBank/DDBJ whole genome shotgun (WGS) entry which is preliminary data.</text>
</comment>
<dbReference type="GO" id="GO:0046354">
    <property type="term" value="P:mannan biosynthetic process"/>
    <property type="evidence" value="ECO:0007669"/>
    <property type="project" value="TreeGrafter"/>
</dbReference>
<feature type="compositionally biased region" description="Basic and acidic residues" evidence="11">
    <location>
        <begin position="373"/>
        <end position="389"/>
    </location>
</feature>
<keyword evidence="5 12" id="KW-0812">Transmembrane</keyword>
<dbReference type="EMBL" id="JAEUBE010000084">
    <property type="protein sequence ID" value="KAH3671084.1"/>
    <property type="molecule type" value="Genomic_DNA"/>
</dbReference>
<dbReference type="Pfam" id="PF11051">
    <property type="entry name" value="Mannosyl_trans3"/>
    <property type="match status" value="1"/>
</dbReference>
<evidence type="ECO:0000256" key="11">
    <source>
        <dbReference type="SAM" id="MobiDB-lite"/>
    </source>
</evidence>
<dbReference type="GO" id="GO:0000139">
    <property type="term" value="C:Golgi membrane"/>
    <property type="evidence" value="ECO:0007669"/>
    <property type="project" value="UniProtKB-SubCell"/>
</dbReference>
<keyword evidence="6" id="KW-0735">Signal-anchor</keyword>
<dbReference type="InterPro" id="IPR022751">
    <property type="entry name" value="Alpha_mannosyltransferase"/>
</dbReference>
<dbReference type="AlphaFoldDB" id="A0A9P8PH02"/>
<accession>A0A9P8PH02</accession>
<dbReference type="SUPFAM" id="SSF53448">
    <property type="entry name" value="Nucleotide-diphospho-sugar transferases"/>
    <property type="match status" value="1"/>
</dbReference>
<dbReference type="FunFam" id="3.90.550.10:FF:000177">
    <property type="entry name" value="MNN5p Alpha-1,2-mannosyltransferase"/>
    <property type="match status" value="1"/>
</dbReference>
<evidence type="ECO:0000256" key="8">
    <source>
        <dbReference type="ARBA" id="ARBA00023034"/>
    </source>
</evidence>
<reference evidence="13" key="1">
    <citation type="journal article" date="2021" name="Open Biol.">
        <title>Shared evolutionary footprints suggest mitochondrial oxidative damage underlies multiple complex I losses in fungi.</title>
        <authorList>
            <person name="Schikora-Tamarit M.A."/>
            <person name="Marcet-Houben M."/>
            <person name="Nosek J."/>
            <person name="Gabaldon T."/>
        </authorList>
    </citation>
    <scope>NUCLEOTIDE SEQUENCE</scope>
    <source>
        <strain evidence="13">CBS6075</strain>
    </source>
</reference>
<evidence type="ECO:0000256" key="4">
    <source>
        <dbReference type="ARBA" id="ARBA00022679"/>
    </source>
</evidence>
<evidence type="ECO:0000256" key="3">
    <source>
        <dbReference type="ARBA" id="ARBA00009105"/>
    </source>
</evidence>
<gene>
    <name evidence="13" type="ORF">OGAPHI_000795</name>
</gene>
<reference evidence="13" key="2">
    <citation type="submission" date="2021-01" db="EMBL/GenBank/DDBJ databases">
        <authorList>
            <person name="Schikora-Tamarit M.A."/>
        </authorList>
    </citation>
    <scope>NUCLEOTIDE SEQUENCE</scope>
    <source>
        <strain evidence="13">CBS6075</strain>
    </source>
</reference>
<evidence type="ECO:0000256" key="1">
    <source>
        <dbReference type="ARBA" id="ARBA00004323"/>
    </source>
</evidence>
<comment type="similarity">
    <text evidence="3">Belongs to the MNN1/MNT family.</text>
</comment>
<evidence type="ECO:0008006" key="15">
    <source>
        <dbReference type="Google" id="ProtNLM"/>
    </source>
</evidence>
<name>A0A9P8PH02_9ASCO</name>
<evidence type="ECO:0000256" key="7">
    <source>
        <dbReference type="ARBA" id="ARBA00022989"/>
    </source>
</evidence>
<keyword evidence="7 12" id="KW-1133">Transmembrane helix</keyword>
<keyword evidence="9 12" id="KW-0472">Membrane</keyword>